<dbReference type="Pfam" id="PF00535">
    <property type="entry name" value="Glycos_transf_2"/>
    <property type="match status" value="1"/>
</dbReference>
<dbReference type="InterPro" id="IPR001173">
    <property type="entry name" value="Glyco_trans_2-like"/>
</dbReference>
<dbReference type="EC" id="2.4.-.-" evidence="2"/>
<name>A0A953HPZ7_9BACT</name>
<sequence>MCGLYTDARTNRNFKPGLISIIAPCYNEEESIQRFLEEVSRVDYAPYRNEVIVVNDAVPIDPELYWMK</sequence>
<keyword evidence="2" id="KW-0808">Transferase</keyword>
<evidence type="ECO:0000313" key="3">
    <source>
        <dbReference type="Proteomes" id="UP000753961"/>
    </source>
</evidence>
<dbReference type="GO" id="GO:0016757">
    <property type="term" value="F:glycosyltransferase activity"/>
    <property type="evidence" value="ECO:0007669"/>
    <property type="project" value="UniProtKB-KW"/>
</dbReference>
<dbReference type="InterPro" id="IPR029044">
    <property type="entry name" value="Nucleotide-diphossugar_trans"/>
</dbReference>
<keyword evidence="2" id="KW-0328">Glycosyltransferase</keyword>
<feature type="domain" description="Glycosyltransferase 2-like" evidence="1">
    <location>
        <begin position="20"/>
        <end position="57"/>
    </location>
</feature>
<dbReference type="AlphaFoldDB" id="A0A953HPZ7"/>
<organism evidence="2 3">
    <name type="scientific">Membranihabitans marinus</name>
    <dbReference type="NCBI Taxonomy" id="1227546"/>
    <lineage>
        <taxon>Bacteria</taxon>
        <taxon>Pseudomonadati</taxon>
        <taxon>Bacteroidota</taxon>
        <taxon>Saprospiria</taxon>
        <taxon>Saprospirales</taxon>
        <taxon>Saprospiraceae</taxon>
        <taxon>Membranihabitans</taxon>
    </lineage>
</organism>
<dbReference type="Gene3D" id="3.90.550.10">
    <property type="entry name" value="Spore Coat Polysaccharide Biosynthesis Protein SpsA, Chain A"/>
    <property type="match status" value="1"/>
</dbReference>
<reference evidence="2" key="1">
    <citation type="submission" date="2021-06" db="EMBL/GenBank/DDBJ databases">
        <title>44 bacteria genomes isolated from Dapeng, Shenzhen.</title>
        <authorList>
            <person name="Zheng W."/>
            <person name="Yu S."/>
            <person name="Huang Y."/>
        </authorList>
    </citation>
    <scope>NUCLEOTIDE SEQUENCE</scope>
    <source>
        <strain evidence="2">DP5N28-2</strain>
    </source>
</reference>
<dbReference type="EMBL" id="JAHVHU010000012">
    <property type="protein sequence ID" value="MBY5959104.1"/>
    <property type="molecule type" value="Genomic_DNA"/>
</dbReference>
<dbReference type="Proteomes" id="UP000753961">
    <property type="component" value="Unassembled WGS sequence"/>
</dbReference>
<protein>
    <submittedName>
        <fullName evidence="2">Glycosyltransferase</fullName>
        <ecNumber evidence="2">2.4.-.-</ecNumber>
    </submittedName>
</protein>
<accession>A0A953HPZ7</accession>
<evidence type="ECO:0000259" key="1">
    <source>
        <dbReference type="Pfam" id="PF00535"/>
    </source>
</evidence>
<gene>
    <name evidence="2" type="ORF">KUV50_13210</name>
</gene>
<keyword evidence="3" id="KW-1185">Reference proteome</keyword>
<dbReference type="SUPFAM" id="SSF53448">
    <property type="entry name" value="Nucleotide-diphospho-sugar transferases"/>
    <property type="match status" value="1"/>
</dbReference>
<comment type="caution">
    <text evidence="2">The sequence shown here is derived from an EMBL/GenBank/DDBJ whole genome shotgun (WGS) entry which is preliminary data.</text>
</comment>
<proteinExistence type="predicted"/>
<evidence type="ECO:0000313" key="2">
    <source>
        <dbReference type="EMBL" id="MBY5959104.1"/>
    </source>
</evidence>